<organism evidence="1 2">
    <name type="scientific">Paxillus rubicundulus Ve08.2h10</name>
    <dbReference type="NCBI Taxonomy" id="930991"/>
    <lineage>
        <taxon>Eukaryota</taxon>
        <taxon>Fungi</taxon>
        <taxon>Dikarya</taxon>
        <taxon>Basidiomycota</taxon>
        <taxon>Agaricomycotina</taxon>
        <taxon>Agaricomycetes</taxon>
        <taxon>Agaricomycetidae</taxon>
        <taxon>Boletales</taxon>
        <taxon>Paxilineae</taxon>
        <taxon>Paxillaceae</taxon>
        <taxon>Paxillus</taxon>
    </lineage>
</organism>
<protein>
    <submittedName>
        <fullName evidence="1">Uncharacterized protein</fullName>
    </submittedName>
</protein>
<dbReference type="EMBL" id="KN827332">
    <property type="protein sequence ID" value="KIK76714.1"/>
    <property type="molecule type" value="Genomic_DNA"/>
</dbReference>
<dbReference type="HOGENOM" id="CLU_1590387_0_0_1"/>
<name>A0A0D0D8K4_9AGAM</name>
<keyword evidence="2" id="KW-1185">Reference proteome</keyword>
<dbReference type="STRING" id="930991.A0A0D0D8K4"/>
<reference evidence="2" key="2">
    <citation type="submission" date="2015-01" db="EMBL/GenBank/DDBJ databases">
        <title>Evolutionary Origins and Diversification of the Mycorrhizal Mutualists.</title>
        <authorList>
            <consortium name="DOE Joint Genome Institute"/>
            <consortium name="Mycorrhizal Genomics Consortium"/>
            <person name="Kohler A."/>
            <person name="Kuo A."/>
            <person name="Nagy L.G."/>
            <person name="Floudas D."/>
            <person name="Copeland A."/>
            <person name="Barry K.W."/>
            <person name="Cichocki N."/>
            <person name="Veneault-Fourrey C."/>
            <person name="LaButti K."/>
            <person name="Lindquist E.A."/>
            <person name="Lipzen A."/>
            <person name="Lundell T."/>
            <person name="Morin E."/>
            <person name="Murat C."/>
            <person name="Riley R."/>
            <person name="Ohm R."/>
            <person name="Sun H."/>
            <person name="Tunlid A."/>
            <person name="Henrissat B."/>
            <person name="Grigoriev I.V."/>
            <person name="Hibbett D.S."/>
            <person name="Martin F."/>
        </authorList>
    </citation>
    <scope>NUCLEOTIDE SEQUENCE [LARGE SCALE GENOMIC DNA]</scope>
    <source>
        <strain evidence="2">Ve08.2h10</strain>
    </source>
</reference>
<dbReference type="InParanoid" id="A0A0D0D8K4"/>
<dbReference type="AlphaFoldDB" id="A0A0D0D8K4"/>
<sequence length="168" mass="19212">YDATLAVLMQVVWFWPPVPSMHMAAHKWNMVGVLDFIAKENSWCRPSTTQVMDSGPIPNGTVLKRSHSDCGEFVFLPPEAIKGDGREAEKEREYRQGLRNWEVLCESTHTEDETWVSQQYVDTLETLGEWRCFLVGGHIMNVVHTSKGMGGLWVGKRTSRFLSLQEIR</sequence>
<gene>
    <name evidence="1" type="ORF">PAXRUDRAFT_169022</name>
</gene>
<reference evidence="1 2" key="1">
    <citation type="submission" date="2014-04" db="EMBL/GenBank/DDBJ databases">
        <authorList>
            <consortium name="DOE Joint Genome Institute"/>
            <person name="Kuo A."/>
            <person name="Kohler A."/>
            <person name="Jargeat P."/>
            <person name="Nagy L.G."/>
            <person name="Floudas D."/>
            <person name="Copeland A."/>
            <person name="Barry K.W."/>
            <person name="Cichocki N."/>
            <person name="Veneault-Fourrey C."/>
            <person name="LaButti K."/>
            <person name="Lindquist E.A."/>
            <person name="Lipzen A."/>
            <person name="Lundell T."/>
            <person name="Morin E."/>
            <person name="Murat C."/>
            <person name="Sun H."/>
            <person name="Tunlid A."/>
            <person name="Henrissat B."/>
            <person name="Grigoriev I.V."/>
            <person name="Hibbett D.S."/>
            <person name="Martin F."/>
            <person name="Nordberg H.P."/>
            <person name="Cantor M.N."/>
            <person name="Hua S.X."/>
        </authorList>
    </citation>
    <scope>NUCLEOTIDE SEQUENCE [LARGE SCALE GENOMIC DNA]</scope>
    <source>
        <strain evidence="1 2">Ve08.2h10</strain>
    </source>
</reference>
<accession>A0A0D0D8K4</accession>
<evidence type="ECO:0000313" key="1">
    <source>
        <dbReference type="EMBL" id="KIK76714.1"/>
    </source>
</evidence>
<proteinExistence type="predicted"/>
<dbReference type="Proteomes" id="UP000054538">
    <property type="component" value="Unassembled WGS sequence"/>
</dbReference>
<evidence type="ECO:0000313" key="2">
    <source>
        <dbReference type="Proteomes" id="UP000054538"/>
    </source>
</evidence>
<dbReference type="OrthoDB" id="3270899at2759"/>
<feature type="non-terminal residue" evidence="1">
    <location>
        <position position="1"/>
    </location>
</feature>